<protein>
    <submittedName>
        <fullName evidence="2">Metal dependent phosphohydrolase</fullName>
    </submittedName>
</protein>
<accession>F0RLJ3</accession>
<reference evidence="2 3" key="2">
    <citation type="journal article" date="2012" name="Stand. Genomic Sci.">
        <title>Complete genome sequence of the orange-red pigmented, radioresistant Deinococcus proteolyticus type strain (MRP(T)).</title>
        <authorList>
            <person name="Copeland A."/>
            <person name="Zeytun A."/>
            <person name="Yassawong M."/>
            <person name="Nolan M."/>
            <person name="Lucas S."/>
            <person name="Hammon N."/>
            <person name="Deshpande S."/>
            <person name="Cheng J.F."/>
            <person name="Han C."/>
            <person name="Tapia R."/>
            <person name="Goodwin L.A."/>
            <person name="Pitluck S."/>
            <person name="Mavromatis K."/>
            <person name="Liolios K."/>
            <person name="Pagani I."/>
            <person name="Ivanova N."/>
            <person name="Mikhailova N."/>
            <person name="Pati A."/>
            <person name="Chen A."/>
            <person name="Palaniappan K."/>
            <person name="Land M."/>
            <person name="Hauser L."/>
            <person name="Jeffries C.D."/>
            <person name="Brambilla E.M."/>
            <person name="Rohde M."/>
            <person name="Sikorski J."/>
            <person name="Pukall R."/>
            <person name="Goker M."/>
            <person name="Detter J.C."/>
            <person name="Woyke T."/>
            <person name="Bristow J."/>
            <person name="Eisen J.A."/>
            <person name="Markowitz V."/>
            <person name="Hugenholtz P."/>
            <person name="Kyrpides N.C."/>
            <person name="Klenk H.P."/>
            <person name="Lapidus A."/>
        </authorList>
    </citation>
    <scope>NUCLEOTIDE SEQUENCE [LARGE SCALE GENOMIC DNA]</scope>
    <source>
        <strain evidence="3">ATCC 35074 / DSM 20540 / JCM 6276 / NBRC 101906 / NCIMB 13154 / VKM Ac-1939 / CCM 2703 / MRP</strain>
    </source>
</reference>
<keyword evidence="2" id="KW-0378">Hydrolase</keyword>
<feature type="domain" description="HD" evidence="1">
    <location>
        <begin position="84"/>
        <end position="179"/>
    </location>
</feature>
<keyword evidence="3" id="KW-1185">Reference proteome</keyword>
<dbReference type="STRING" id="693977.Deipr_1785"/>
<sequence>MRAGRCFQVQAGCRLQHAGPEKAAGCPRRILKVMPRLRSLPDKLRRLRRSLRESQATPDDAWALVRLTPAEGRLYLRMDARDREHAVRVAQALQAGFSQASPELLAAALLHDCGKLVHPYRVWERVGAGLLPHRLARRLPWKPAQVRARHAEWGAALVREAGGRERVAALVAAHHHPAGDAEAAWIHRFDDLE</sequence>
<dbReference type="AlphaFoldDB" id="F0RLJ3"/>
<dbReference type="InterPro" id="IPR006675">
    <property type="entry name" value="HDIG_dom"/>
</dbReference>
<gene>
    <name evidence="2" type="ordered locus">Deipr_1785</name>
</gene>
<reference evidence="3" key="1">
    <citation type="submission" date="2011-02" db="EMBL/GenBank/DDBJ databases">
        <title>The complete sequence of chromosome of Deinococcus proteolyticus DSM 20540.</title>
        <authorList>
            <consortium name="US DOE Joint Genome Institute (JGI-PGF)"/>
            <person name="Lucas S."/>
            <person name="Copeland A."/>
            <person name="Lapidus A."/>
            <person name="Bruce D."/>
            <person name="Goodwin L."/>
            <person name="Pitluck S."/>
            <person name="Kyrpides N."/>
            <person name="Mavromatis K."/>
            <person name="Pagani I."/>
            <person name="Ivanova N."/>
            <person name="Ovchinnikova G."/>
            <person name="Zeytun A."/>
            <person name="Detter J.C."/>
            <person name="Han C."/>
            <person name="Land M."/>
            <person name="Hauser L."/>
            <person name="Markowitz V."/>
            <person name="Cheng J.-F."/>
            <person name="Hugenholtz P."/>
            <person name="Woyke T."/>
            <person name="Wu D."/>
            <person name="Pukall R."/>
            <person name="Steenblock K."/>
            <person name="Brambilla E."/>
            <person name="Klenk H.-P."/>
            <person name="Eisen J.A."/>
        </authorList>
    </citation>
    <scope>NUCLEOTIDE SEQUENCE [LARGE SCALE GENOMIC DNA]</scope>
    <source>
        <strain evidence="3">ATCC 35074 / DSM 20540 / JCM 6276 / NBRC 101906 / NCIMB 13154 / VKM Ac-1939 / CCM 2703 / MRP</strain>
    </source>
</reference>
<dbReference type="SUPFAM" id="SSF109604">
    <property type="entry name" value="HD-domain/PDEase-like"/>
    <property type="match status" value="1"/>
</dbReference>
<evidence type="ECO:0000259" key="1">
    <source>
        <dbReference type="Pfam" id="PF01966"/>
    </source>
</evidence>
<name>F0RLJ3_DEIPM</name>
<dbReference type="KEGG" id="dpt:Deipr_1785"/>
<proteinExistence type="predicted"/>
<dbReference type="EMBL" id="CP002536">
    <property type="protein sequence ID" value="ADY26917.1"/>
    <property type="molecule type" value="Genomic_DNA"/>
</dbReference>
<organism evidence="2 3">
    <name type="scientific">Deinococcus proteolyticus (strain ATCC 35074 / DSM 20540 / JCM 6276 / NBRC 101906 / NCIMB 13154 / VKM Ac-1939 / CCM 2703 / MRP)</name>
    <dbReference type="NCBI Taxonomy" id="693977"/>
    <lineage>
        <taxon>Bacteria</taxon>
        <taxon>Thermotogati</taxon>
        <taxon>Deinococcota</taxon>
        <taxon>Deinococci</taxon>
        <taxon>Deinococcales</taxon>
        <taxon>Deinococcaceae</taxon>
        <taxon>Deinococcus</taxon>
    </lineage>
</organism>
<dbReference type="HOGENOM" id="CLU_124473_1_0_0"/>
<dbReference type="Gene3D" id="1.10.3210.10">
    <property type="entry name" value="Hypothetical protein af1432"/>
    <property type="match status" value="1"/>
</dbReference>
<dbReference type="GO" id="GO:0016787">
    <property type="term" value="F:hydrolase activity"/>
    <property type="evidence" value="ECO:0007669"/>
    <property type="project" value="UniProtKB-KW"/>
</dbReference>
<dbReference type="InterPro" id="IPR006674">
    <property type="entry name" value="HD_domain"/>
</dbReference>
<dbReference type="Pfam" id="PF01966">
    <property type="entry name" value="HD"/>
    <property type="match status" value="1"/>
</dbReference>
<evidence type="ECO:0000313" key="2">
    <source>
        <dbReference type="EMBL" id="ADY26917.1"/>
    </source>
</evidence>
<dbReference type="NCBIfam" id="TIGR00277">
    <property type="entry name" value="HDIG"/>
    <property type="match status" value="1"/>
</dbReference>
<dbReference type="eggNOG" id="COG2206">
    <property type="taxonomic scope" value="Bacteria"/>
</dbReference>
<dbReference type="Proteomes" id="UP000007718">
    <property type="component" value="Chromosome"/>
</dbReference>
<evidence type="ECO:0000313" key="3">
    <source>
        <dbReference type="Proteomes" id="UP000007718"/>
    </source>
</evidence>